<sequence length="184" mass="21165">MVKVESTLCSQEIVEKKTDLSEAARIHYLTPENTEFALTEGKLLSVRVDGELYPVVYLHCSFPHSNKRMFISVRTSENQEVGMVKSLDEFPVDIVRLLDEQIHMRYFAPIITKVINIHEEFGYSYWEAETTAGHLQFTVRRGGGNVKMVSSVKVLITDLDGNRFLIEDVNQLSEKEYRMVEMSL</sequence>
<dbReference type="EMBL" id="BNDS01000004">
    <property type="protein sequence ID" value="GHH97902.1"/>
    <property type="molecule type" value="Genomic_DNA"/>
</dbReference>
<name>A0ABQ3N2V5_9BACI</name>
<proteinExistence type="predicted"/>
<dbReference type="InterPro" id="IPR015005">
    <property type="entry name" value="DUF1854"/>
</dbReference>
<evidence type="ECO:0000313" key="2">
    <source>
        <dbReference type="EMBL" id="GHH97902.1"/>
    </source>
</evidence>
<accession>A0ABQ3N2V5</accession>
<evidence type="ECO:0000259" key="1">
    <source>
        <dbReference type="Pfam" id="PF08909"/>
    </source>
</evidence>
<dbReference type="RefSeq" id="WP_191271217.1">
    <property type="nucleotide sequence ID" value="NZ_BNDS01000004.1"/>
</dbReference>
<evidence type="ECO:0000313" key="3">
    <source>
        <dbReference type="Proteomes" id="UP000637074"/>
    </source>
</evidence>
<feature type="domain" description="DUF1854" evidence="1">
    <location>
        <begin position="60"/>
        <end position="180"/>
    </location>
</feature>
<reference evidence="2 3" key="1">
    <citation type="journal article" date="2022" name="Int. J. Syst. Evol. Microbiol.">
        <title>Neobacillus kokaensis sp. nov., isolated from soil.</title>
        <authorList>
            <person name="Yuki K."/>
            <person name="Matsubara H."/>
            <person name="Yamaguchi S."/>
        </authorList>
    </citation>
    <scope>NUCLEOTIDE SEQUENCE [LARGE SCALE GENOMIC DNA]</scope>
    <source>
        <strain evidence="2 3">LOB 377</strain>
    </source>
</reference>
<gene>
    <name evidence="2" type="ORF">AM1BK_14450</name>
</gene>
<organism evidence="2 3">
    <name type="scientific">Neobacillus kokaensis</name>
    <dbReference type="NCBI Taxonomy" id="2759023"/>
    <lineage>
        <taxon>Bacteria</taxon>
        <taxon>Bacillati</taxon>
        <taxon>Bacillota</taxon>
        <taxon>Bacilli</taxon>
        <taxon>Bacillales</taxon>
        <taxon>Bacillaceae</taxon>
        <taxon>Neobacillus</taxon>
    </lineage>
</organism>
<comment type="caution">
    <text evidence="2">The sequence shown here is derived from an EMBL/GenBank/DDBJ whole genome shotgun (WGS) entry which is preliminary data.</text>
</comment>
<keyword evidence="3" id="KW-1185">Reference proteome</keyword>
<dbReference type="Proteomes" id="UP000637074">
    <property type="component" value="Unassembled WGS sequence"/>
</dbReference>
<protein>
    <recommendedName>
        <fullName evidence="1">DUF1854 domain-containing protein</fullName>
    </recommendedName>
</protein>
<dbReference type="Pfam" id="PF08909">
    <property type="entry name" value="DUF1854"/>
    <property type="match status" value="1"/>
</dbReference>